<dbReference type="GO" id="GO:0007507">
    <property type="term" value="P:heart development"/>
    <property type="evidence" value="ECO:0007669"/>
    <property type="project" value="InterPro"/>
</dbReference>
<dbReference type="CDD" id="cd20244">
    <property type="entry name" value="Toddler"/>
    <property type="match status" value="1"/>
</dbReference>
<evidence type="ECO:0008006" key="3">
    <source>
        <dbReference type="Google" id="ProtNLM"/>
    </source>
</evidence>
<dbReference type="GO" id="GO:0031704">
    <property type="term" value="F:apelin receptor binding"/>
    <property type="evidence" value="ECO:0007669"/>
    <property type="project" value="InterPro"/>
</dbReference>
<evidence type="ECO:0000313" key="2">
    <source>
        <dbReference type="Ensembl" id="ENSCCNP00000004246.1"/>
    </source>
</evidence>
<sequence>MRVQQCFLVLFVFLMSLLLINGQRPANLALRRRLYRTNCPLRRCVPLHWQVSFP</sequence>
<feature type="chain" id="PRO_5034464281" description="Apelin receptor early endogenous ligand" evidence="1">
    <location>
        <begin position="23"/>
        <end position="54"/>
    </location>
</feature>
<dbReference type="AlphaFoldDB" id="A0A8C0W4C5"/>
<dbReference type="GO" id="GO:0060183">
    <property type="term" value="P:apelin receptor signaling pathway"/>
    <property type="evidence" value="ECO:0007669"/>
    <property type="project" value="InterPro"/>
</dbReference>
<reference evidence="2" key="1">
    <citation type="submission" date="2023-09" db="UniProtKB">
        <authorList>
            <consortium name="Ensembl"/>
        </authorList>
    </citation>
    <scope>IDENTIFICATION</scope>
</reference>
<accession>A0A8C0W4C5</accession>
<feature type="signal peptide" evidence="1">
    <location>
        <begin position="1"/>
        <end position="22"/>
    </location>
</feature>
<evidence type="ECO:0000256" key="1">
    <source>
        <dbReference type="SAM" id="SignalP"/>
    </source>
</evidence>
<organism evidence="2">
    <name type="scientific">Castor canadensis</name>
    <name type="common">American beaver</name>
    <dbReference type="NCBI Taxonomy" id="51338"/>
    <lineage>
        <taxon>Eukaryota</taxon>
        <taxon>Metazoa</taxon>
        <taxon>Chordata</taxon>
        <taxon>Craniata</taxon>
        <taxon>Vertebrata</taxon>
        <taxon>Euteleostomi</taxon>
        <taxon>Mammalia</taxon>
        <taxon>Eutheria</taxon>
        <taxon>Euarchontoglires</taxon>
        <taxon>Glires</taxon>
        <taxon>Rodentia</taxon>
        <taxon>Castorimorpha</taxon>
        <taxon>Castoridae</taxon>
        <taxon>Castor</taxon>
    </lineage>
</organism>
<dbReference type="InterPro" id="IPR047853">
    <property type="entry name" value="ELA"/>
</dbReference>
<name>A0A8C0W4C5_CASCN</name>
<proteinExistence type="predicted"/>
<keyword evidence="1" id="KW-0732">Signal</keyword>
<dbReference type="Ensembl" id="ENSCCNT00000005560.1">
    <property type="protein sequence ID" value="ENSCCNP00000004246.1"/>
    <property type="gene ID" value="ENSCCNG00000004491.1"/>
</dbReference>
<protein>
    <recommendedName>
        <fullName evidence="3">Apelin receptor early endogenous ligand</fullName>
    </recommendedName>
</protein>
<dbReference type="Pfam" id="PF22050">
    <property type="entry name" value="Toddler"/>
    <property type="match status" value="1"/>
</dbReference>